<accession>A0AA49X497</accession>
<name>A0AA49X497_9VIRU</name>
<dbReference type="EMBL" id="OQ890325">
    <property type="protein sequence ID" value="WLJ26324.1"/>
    <property type="molecule type" value="Genomic_DNA"/>
</dbReference>
<protein>
    <submittedName>
        <fullName evidence="1">Uncharacterized protein</fullName>
    </submittedName>
</protein>
<sequence>MKTKEFIEYLKKYDGEKELRFDFINLGLRGDTTEFKAREWSNCVDILPILPKSEVEE</sequence>
<organism evidence="1">
    <name type="scientific">Firmicutes phage HS19</name>
    <dbReference type="NCBI Taxonomy" id="3056397"/>
    <lineage>
        <taxon>Viruses</taxon>
    </lineage>
</organism>
<proteinExistence type="predicted"/>
<evidence type="ECO:0000313" key="1">
    <source>
        <dbReference type="EMBL" id="WLJ26324.1"/>
    </source>
</evidence>
<reference evidence="1" key="1">
    <citation type="submission" date="2023-04" db="EMBL/GenBank/DDBJ databases">
        <title>The human skin virome in hidradenitis suppurativa patients.</title>
        <authorList>
            <person name="Jansen D."/>
        </authorList>
    </citation>
    <scope>NUCLEOTIDE SEQUENCE</scope>
    <source>
        <strain evidence="1">VC4_HSPhageD</strain>
    </source>
</reference>